<gene>
    <name evidence="6" type="ORF">E1N52_24120</name>
</gene>
<protein>
    <submittedName>
        <fullName evidence="6">IclR family transcriptional regulator</fullName>
    </submittedName>
</protein>
<dbReference type="Pfam" id="PF01614">
    <property type="entry name" value="IclR_C"/>
    <property type="match status" value="1"/>
</dbReference>
<dbReference type="RefSeq" id="WP_133185242.1">
    <property type="nucleotide sequence ID" value="NZ_SMOD01000019.1"/>
</dbReference>
<evidence type="ECO:0000259" key="5">
    <source>
        <dbReference type="PROSITE" id="PS51078"/>
    </source>
</evidence>
<evidence type="ECO:0000256" key="2">
    <source>
        <dbReference type="ARBA" id="ARBA00023125"/>
    </source>
</evidence>
<dbReference type="InterPro" id="IPR036388">
    <property type="entry name" value="WH-like_DNA-bd_sf"/>
</dbReference>
<feature type="domain" description="IclR-ED" evidence="5">
    <location>
        <begin position="67"/>
        <end position="246"/>
    </location>
</feature>
<dbReference type="PROSITE" id="PS51077">
    <property type="entry name" value="HTH_ICLR"/>
    <property type="match status" value="1"/>
</dbReference>
<dbReference type="InterPro" id="IPR029016">
    <property type="entry name" value="GAF-like_dom_sf"/>
</dbReference>
<dbReference type="SMART" id="SM00346">
    <property type="entry name" value="HTH_ICLR"/>
    <property type="match status" value="1"/>
</dbReference>
<dbReference type="Gene3D" id="1.10.10.10">
    <property type="entry name" value="Winged helix-like DNA-binding domain superfamily/Winged helix DNA-binding domain"/>
    <property type="match status" value="1"/>
</dbReference>
<dbReference type="SUPFAM" id="SSF55781">
    <property type="entry name" value="GAF domain-like"/>
    <property type="match status" value="1"/>
</dbReference>
<dbReference type="SUPFAM" id="SSF46785">
    <property type="entry name" value="Winged helix' DNA-binding domain"/>
    <property type="match status" value="1"/>
</dbReference>
<dbReference type="GO" id="GO:0045892">
    <property type="term" value="P:negative regulation of DNA-templated transcription"/>
    <property type="evidence" value="ECO:0007669"/>
    <property type="project" value="TreeGrafter"/>
</dbReference>
<dbReference type="GO" id="GO:0003700">
    <property type="term" value="F:DNA-binding transcription factor activity"/>
    <property type="evidence" value="ECO:0007669"/>
    <property type="project" value="TreeGrafter"/>
</dbReference>
<proteinExistence type="predicted"/>
<feature type="domain" description="HTH iclR-type" evidence="4">
    <location>
        <begin position="5"/>
        <end position="66"/>
    </location>
</feature>
<keyword evidence="3" id="KW-0804">Transcription</keyword>
<dbReference type="Proteomes" id="UP000295606">
    <property type="component" value="Unassembled WGS sequence"/>
</dbReference>
<dbReference type="InterPro" id="IPR050707">
    <property type="entry name" value="HTH_MetabolicPath_Reg"/>
</dbReference>
<dbReference type="GO" id="GO:0003677">
    <property type="term" value="F:DNA binding"/>
    <property type="evidence" value="ECO:0007669"/>
    <property type="project" value="UniProtKB-KW"/>
</dbReference>
<dbReference type="Pfam" id="PF09339">
    <property type="entry name" value="HTH_IclR"/>
    <property type="match status" value="1"/>
</dbReference>
<dbReference type="InterPro" id="IPR014757">
    <property type="entry name" value="Tscrpt_reg_IclR_C"/>
</dbReference>
<reference evidence="6 7" key="1">
    <citation type="submission" date="2019-03" db="EMBL/GenBank/DDBJ databases">
        <title>Paraburkholderia sp. isolated from native Mimosa gymnas in Guartela State Park, Brazil.</title>
        <authorList>
            <person name="Paulitsch F."/>
            <person name="Hungria M."/>
            <person name="Delamuta J.R.M."/>
            <person name="Ribeiro R.A."/>
            <person name="Dall'Agnol R."/>
            <person name="Silva J.S.B."/>
        </authorList>
    </citation>
    <scope>NUCLEOTIDE SEQUENCE [LARGE SCALE GENOMIC DNA]</scope>
    <source>
        <strain evidence="6 7">CNPSo 3008</strain>
    </source>
</reference>
<dbReference type="Gene3D" id="3.30.450.40">
    <property type="match status" value="1"/>
</dbReference>
<dbReference type="EMBL" id="SMOD01000019">
    <property type="protein sequence ID" value="TDG05693.1"/>
    <property type="molecule type" value="Genomic_DNA"/>
</dbReference>
<dbReference type="PANTHER" id="PTHR30136:SF35">
    <property type="entry name" value="HTH-TYPE TRANSCRIPTIONAL REGULATOR RV1719"/>
    <property type="match status" value="1"/>
</dbReference>
<keyword evidence="2" id="KW-0238">DNA-binding</keyword>
<accession>A0A4R5L9J3</accession>
<keyword evidence="1" id="KW-0805">Transcription regulation</keyword>
<dbReference type="InterPro" id="IPR036390">
    <property type="entry name" value="WH_DNA-bd_sf"/>
</dbReference>
<evidence type="ECO:0000313" key="6">
    <source>
        <dbReference type="EMBL" id="TDG05693.1"/>
    </source>
</evidence>
<dbReference type="OrthoDB" id="9807558at2"/>
<dbReference type="AlphaFoldDB" id="A0A4R5L9J3"/>
<comment type="caution">
    <text evidence="6">The sequence shown here is derived from an EMBL/GenBank/DDBJ whole genome shotgun (WGS) entry which is preliminary data.</text>
</comment>
<organism evidence="6 7">
    <name type="scientific">Paraburkholderia guartelaensis</name>
    <dbReference type="NCBI Taxonomy" id="2546446"/>
    <lineage>
        <taxon>Bacteria</taxon>
        <taxon>Pseudomonadati</taxon>
        <taxon>Pseudomonadota</taxon>
        <taxon>Betaproteobacteria</taxon>
        <taxon>Burkholderiales</taxon>
        <taxon>Burkholderiaceae</taxon>
        <taxon>Paraburkholderia</taxon>
    </lineage>
</organism>
<evidence type="ECO:0000256" key="1">
    <source>
        <dbReference type="ARBA" id="ARBA00023015"/>
    </source>
</evidence>
<dbReference type="InterPro" id="IPR005471">
    <property type="entry name" value="Tscrpt_reg_IclR_N"/>
</dbReference>
<evidence type="ECO:0000256" key="3">
    <source>
        <dbReference type="ARBA" id="ARBA00023163"/>
    </source>
</evidence>
<name>A0A4R5L9J3_9BURK</name>
<dbReference type="PROSITE" id="PS51078">
    <property type="entry name" value="ICLR_ED"/>
    <property type="match status" value="1"/>
</dbReference>
<sequence>MTYIVDAVDNALKLLSYVAEHPGLGVTELSTQLGINKSRTYRMLCTLELHRYVVQDAQSSTYALGPQAFVLGVAATQQNTLVRSASRHMLALNQAINETIVLRVREGLETVCVARCETTHQVRAVGAVGNRRSINHGASGKVLLAFAPGAVRTDYLARMKKMPEAPDLIALVEELDAIARKGYAVSLGEVTAGAVAISAPVRDMSGATVAAVAISGPEMRIGRAEIPDYLERLQACADAISAELGYAGARAAALSA</sequence>
<evidence type="ECO:0000259" key="4">
    <source>
        <dbReference type="PROSITE" id="PS51077"/>
    </source>
</evidence>
<evidence type="ECO:0000313" key="7">
    <source>
        <dbReference type="Proteomes" id="UP000295606"/>
    </source>
</evidence>
<dbReference type="PANTHER" id="PTHR30136">
    <property type="entry name" value="HELIX-TURN-HELIX TRANSCRIPTIONAL REGULATOR, ICLR FAMILY"/>
    <property type="match status" value="1"/>
</dbReference>